<name>A0A554A4C9_9BACI</name>
<sequence>MVEIQSWKDLKQVIDEKDGLFIVLGRVGKQLNQLDLIQLQIEIAKNELTPDTVSHLSLAKMSSLTTSSAYLIVAKLGAARLVELLTYYAIDTRMDGIYISKKHEAVMSL</sequence>
<evidence type="ECO:0000313" key="1">
    <source>
        <dbReference type="EMBL" id="TSB48532.1"/>
    </source>
</evidence>
<evidence type="ECO:0000313" key="2">
    <source>
        <dbReference type="Proteomes" id="UP000318521"/>
    </source>
</evidence>
<comment type="caution">
    <text evidence="1">The sequence shown here is derived from an EMBL/GenBank/DDBJ whole genome shotgun (WGS) entry which is preliminary data.</text>
</comment>
<dbReference type="Proteomes" id="UP000318521">
    <property type="component" value="Unassembled WGS sequence"/>
</dbReference>
<proteinExistence type="predicted"/>
<protein>
    <submittedName>
        <fullName evidence="1">Uncharacterized protein</fullName>
    </submittedName>
</protein>
<organism evidence="1 2">
    <name type="scientific">Alkalicoccobacillus porphyridii</name>
    <dbReference type="NCBI Taxonomy" id="2597270"/>
    <lineage>
        <taxon>Bacteria</taxon>
        <taxon>Bacillati</taxon>
        <taxon>Bacillota</taxon>
        <taxon>Bacilli</taxon>
        <taxon>Bacillales</taxon>
        <taxon>Bacillaceae</taxon>
        <taxon>Alkalicoccobacillus</taxon>
    </lineage>
</organism>
<dbReference type="AlphaFoldDB" id="A0A554A4C9"/>
<dbReference type="EMBL" id="VLXZ01000001">
    <property type="protein sequence ID" value="TSB48532.1"/>
    <property type="molecule type" value="Genomic_DNA"/>
</dbReference>
<reference evidence="1 2" key="1">
    <citation type="submission" date="2019-07" db="EMBL/GenBank/DDBJ databases">
        <authorList>
            <person name="Park Y.J."/>
            <person name="Jeong S.E."/>
            <person name="Jung H.S."/>
        </authorList>
    </citation>
    <scope>NUCLEOTIDE SEQUENCE [LARGE SCALE GENOMIC DNA]</scope>
    <source>
        <strain evidence="2">P16(2019)</strain>
    </source>
</reference>
<dbReference type="RefSeq" id="WP_143846876.1">
    <property type="nucleotide sequence ID" value="NZ_VLXZ01000001.1"/>
</dbReference>
<gene>
    <name evidence="1" type="ORF">FN960_02980</name>
</gene>
<keyword evidence="2" id="KW-1185">Reference proteome</keyword>
<accession>A0A554A4C9</accession>